<name>A0A553JWS9_9ACTN</name>
<dbReference type="InterPro" id="IPR012675">
    <property type="entry name" value="Beta-grasp_dom_sf"/>
</dbReference>
<proteinExistence type="predicted"/>
<dbReference type="Proteomes" id="UP000317638">
    <property type="component" value="Unassembled WGS sequence"/>
</dbReference>
<comment type="caution">
    <text evidence="1">The sequence shown here is derived from an EMBL/GenBank/DDBJ whole genome shotgun (WGS) entry which is preliminary data.</text>
</comment>
<dbReference type="Gene3D" id="3.10.20.30">
    <property type="match status" value="1"/>
</dbReference>
<protein>
    <submittedName>
        <fullName evidence="1">MoaD/ThiS family protein</fullName>
    </submittedName>
</protein>
<dbReference type="AlphaFoldDB" id="A0A553JWS9"/>
<evidence type="ECO:0000313" key="1">
    <source>
        <dbReference type="EMBL" id="TRY16902.1"/>
    </source>
</evidence>
<organism evidence="1 2">
    <name type="scientific">Tessaracoccus rhinocerotis</name>
    <dbReference type="NCBI Taxonomy" id="1689449"/>
    <lineage>
        <taxon>Bacteria</taxon>
        <taxon>Bacillati</taxon>
        <taxon>Actinomycetota</taxon>
        <taxon>Actinomycetes</taxon>
        <taxon>Propionibacteriales</taxon>
        <taxon>Propionibacteriaceae</taxon>
        <taxon>Tessaracoccus</taxon>
    </lineage>
</organism>
<dbReference type="InterPro" id="IPR016155">
    <property type="entry name" value="Mopterin_synth/thiamin_S_b"/>
</dbReference>
<dbReference type="EMBL" id="VKKG01000006">
    <property type="protein sequence ID" value="TRY16902.1"/>
    <property type="molecule type" value="Genomic_DNA"/>
</dbReference>
<dbReference type="SUPFAM" id="SSF54285">
    <property type="entry name" value="MoaD/ThiS"/>
    <property type="match status" value="1"/>
</dbReference>
<evidence type="ECO:0000313" key="2">
    <source>
        <dbReference type="Proteomes" id="UP000317638"/>
    </source>
</evidence>
<keyword evidence="2" id="KW-1185">Reference proteome</keyword>
<gene>
    <name evidence="1" type="ORF">FOJ82_13615</name>
</gene>
<reference evidence="1 2" key="1">
    <citation type="submission" date="2019-07" db="EMBL/GenBank/DDBJ databases">
        <authorList>
            <person name="Zhou L.-Y."/>
        </authorList>
    </citation>
    <scope>NUCLEOTIDE SEQUENCE [LARGE SCALE GENOMIC DNA]</scope>
    <source>
        <strain evidence="1 2">YIM 101269</strain>
    </source>
</reference>
<accession>A0A553JWS9</accession>
<dbReference type="RefSeq" id="WP_143939045.1">
    <property type="nucleotide sequence ID" value="NZ_VKKG01000006.1"/>
</dbReference>
<sequence>MEIRFFAGAAEAAGTPSRTVEVTPEQTVEYVVQQVVGDDARLAKVVGASSLLLDGARVRDRSVAVGSATQLDVLPPFAGG</sequence>
<dbReference type="OrthoDB" id="3733636at2"/>